<evidence type="ECO:0000313" key="3">
    <source>
        <dbReference type="Proteomes" id="UP000264820"/>
    </source>
</evidence>
<proteinExistence type="predicted"/>
<protein>
    <submittedName>
        <fullName evidence="2">Uncharacterized protein</fullName>
    </submittedName>
</protein>
<dbReference type="Proteomes" id="UP000264820">
    <property type="component" value="Unplaced"/>
</dbReference>
<evidence type="ECO:0000313" key="2">
    <source>
        <dbReference type="Ensembl" id="ENSHCOP00000002070.1"/>
    </source>
</evidence>
<organism evidence="2 3">
    <name type="scientific">Hippocampus comes</name>
    <name type="common">Tiger tail seahorse</name>
    <dbReference type="NCBI Taxonomy" id="109280"/>
    <lineage>
        <taxon>Eukaryota</taxon>
        <taxon>Metazoa</taxon>
        <taxon>Chordata</taxon>
        <taxon>Craniata</taxon>
        <taxon>Vertebrata</taxon>
        <taxon>Euteleostomi</taxon>
        <taxon>Actinopterygii</taxon>
        <taxon>Neopterygii</taxon>
        <taxon>Teleostei</taxon>
        <taxon>Neoteleostei</taxon>
        <taxon>Acanthomorphata</taxon>
        <taxon>Syngnathiaria</taxon>
        <taxon>Syngnathiformes</taxon>
        <taxon>Syngnathoidei</taxon>
        <taxon>Syngnathidae</taxon>
        <taxon>Hippocampus</taxon>
    </lineage>
</organism>
<accession>A0A3Q2XCM3</accession>
<sequence length="120" mass="13504">MKLLLFCLFLAPPPRLVIYFNISLTILLMSSLRKGQITMTRSYYNPQNIPHSNILRGKQTSLMSRNLALWSETSTLPSCPLLVHGHKCTEPEQGRATARRASLNKARESPDVTANVRRGP</sequence>
<reference evidence="2" key="2">
    <citation type="submission" date="2025-09" db="UniProtKB">
        <authorList>
            <consortium name="Ensembl"/>
        </authorList>
    </citation>
    <scope>IDENTIFICATION</scope>
</reference>
<dbReference type="AlphaFoldDB" id="A0A3Q2XCM3"/>
<keyword evidence="3" id="KW-1185">Reference proteome</keyword>
<dbReference type="Ensembl" id="ENSHCOT00000011030.1">
    <property type="protein sequence ID" value="ENSHCOP00000002070.1"/>
    <property type="gene ID" value="ENSHCOG00000003149.1"/>
</dbReference>
<name>A0A3Q2XCM3_HIPCM</name>
<evidence type="ECO:0000256" key="1">
    <source>
        <dbReference type="SAM" id="MobiDB-lite"/>
    </source>
</evidence>
<reference evidence="2" key="1">
    <citation type="submission" date="2025-08" db="UniProtKB">
        <authorList>
            <consortium name="Ensembl"/>
        </authorList>
    </citation>
    <scope>IDENTIFICATION</scope>
</reference>
<feature type="region of interest" description="Disordered" evidence="1">
    <location>
        <begin position="90"/>
        <end position="120"/>
    </location>
</feature>